<evidence type="ECO:0000256" key="1">
    <source>
        <dbReference type="SAM" id="Phobius"/>
    </source>
</evidence>
<organism evidence="2 3">
    <name type="scientific">Undibacterium hunanense</name>
    <dbReference type="NCBI Taxonomy" id="2762292"/>
    <lineage>
        <taxon>Bacteria</taxon>
        <taxon>Pseudomonadati</taxon>
        <taxon>Pseudomonadota</taxon>
        <taxon>Betaproteobacteria</taxon>
        <taxon>Burkholderiales</taxon>
        <taxon>Oxalobacteraceae</taxon>
        <taxon>Undibacterium</taxon>
    </lineage>
</organism>
<sequence length="149" mass="16749">MKPDVLYEYSGRDGVAVFFSFFFIFIPGGVVPGLPFMSIQAFLMGVGLFIVLALGMRCKIIVRPDSAEFVRTCYFIPYSGHLGQEITTVRFDGDWGDEDKSAGVVVTIDSVEVHIGTKKCMAELHDSLFRLSVEYKEMQARYELQGDLR</sequence>
<name>A0ABR6ZT95_9BURK</name>
<proteinExistence type="predicted"/>
<dbReference type="RefSeq" id="WP_186948348.1">
    <property type="nucleotide sequence ID" value="NZ_JACOGF010000008.1"/>
</dbReference>
<keyword evidence="1" id="KW-0812">Transmembrane</keyword>
<dbReference type="EMBL" id="JACOGF010000008">
    <property type="protein sequence ID" value="MBC3919082.1"/>
    <property type="molecule type" value="Genomic_DNA"/>
</dbReference>
<feature type="transmembrane region" description="Helical" evidence="1">
    <location>
        <begin position="12"/>
        <end position="30"/>
    </location>
</feature>
<keyword evidence="1" id="KW-1133">Transmembrane helix</keyword>
<protein>
    <submittedName>
        <fullName evidence="2">Uncharacterized protein</fullName>
    </submittedName>
</protein>
<gene>
    <name evidence="2" type="ORF">H8L32_16445</name>
</gene>
<dbReference type="Proteomes" id="UP000650424">
    <property type="component" value="Unassembled WGS sequence"/>
</dbReference>
<keyword evidence="1" id="KW-0472">Membrane</keyword>
<reference evidence="2 3" key="1">
    <citation type="submission" date="2020-08" db="EMBL/GenBank/DDBJ databases">
        <title>Novel species isolated from subtropical streams in China.</title>
        <authorList>
            <person name="Lu H."/>
        </authorList>
    </citation>
    <scope>NUCLEOTIDE SEQUENCE [LARGE SCALE GENOMIC DNA]</scope>
    <source>
        <strain evidence="2 3">CY18W</strain>
    </source>
</reference>
<feature type="transmembrane region" description="Helical" evidence="1">
    <location>
        <begin position="36"/>
        <end position="56"/>
    </location>
</feature>
<evidence type="ECO:0000313" key="3">
    <source>
        <dbReference type="Proteomes" id="UP000650424"/>
    </source>
</evidence>
<accession>A0ABR6ZT95</accession>
<evidence type="ECO:0000313" key="2">
    <source>
        <dbReference type="EMBL" id="MBC3919082.1"/>
    </source>
</evidence>
<keyword evidence="3" id="KW-1185">Reference proteome</keyword>
<comment type="caution">
    <text evidence="2">The sequence shown here is derived from an EMBL/GenBank/DDBJ whole genome shotgun (WGS) entry which is preliminary data.</text>
</comment>